<proteinExistence type="predicted"/>
<feature type="compositionally biased region" description="Polar residues" evidence="1">
    <location>
        <begin position="259"/>
        <end position="271"/>
    </location>
</feature>
<evidence type="ECO:0000313" key="2">
    <source>
        <dbReference type="EMBL" id="MBW0517452.1"/>
    </source>
</evidence>
<organism evidence="2 3">
    <name type="scientific">Austropuccinia psidii MF-1</name>
    <dbReference type="NCBI Taxonomy" id="1389203"/>
    <lineage>
        <taxon>Eukaryota</taxon>
        <taxon>Fungi</taxon>
        <taxon>Dikarya</taxon>
        <taxon>Basidiomycota</taxon>
        <taxon>Pucciniomycotina</taxon>
        <taxon>Pucciniomycetes</taxon>
        <taxon>Pucciniales</taxon>
        <taxon>Sphaerophragmiaceae</taxon>
        <taxon>Austropuccinia</taxon>
    </lineage>
</organism>
<evidence type="ECO:0000313" key="3">
    <source>
        <dbReference type="Proteomes" id="UP000765509"/>
    </source>
</evidence>
<feature type="compositionally biased region" description="Polar residues" evidence="1">
    <location>
        <begin position="184"/>
        <end position="198"/>
    </location>
</feature>
<name>A0A9Q3HV62_9BASI</name>
<protein>
    <submittedName>
        <fullName evidence="2">Uncharacterized protein</fullName>
    </submittedName>
</protein>
<dbReference type="EMBL" id="AVOT02025937">
    <property type="protein sequence ID" value="MBW0517452.1"/>
    <property type="molecule type" value="Genomic_DNA"/>
</dbReference>
<comment type="caution">
    <text evidence="2">The sequence shown here is derived from an EMBL/GenBank/DDBJ whole genome shotgun (WGS) entry which is preliminary data.</text>
</comment>
<keyword evidence="3" id="KW-1185">Reference proteome</keyword>
<reference evidence="2" key="1">
    <citation type="submission" date="2021-03" db="EMBL/GenBank/DDBJ databases">
        <title>Draft genome sequence of rust myrtle Austropuccinia psidii MF-1, a brazilian biotype.</title>
        <authorList>
            <person name="Quecine M.C."/>
            <person name="Pachon D.M.R."/>
            <person name="Bonatelli M.L."/>
            <person name="Correr F.H."/>
            <person name="Franceschini L.M."/>
            <person name="Leite T.F."/>
            <person name="Margarido G.R.A."/>
            <person name="Almeida C.A."/>
            <person name="Ferrarezi J.A."/>
            <person name="Labate C.A."/>
        </authorList>
    </citation>
    <scope>NUCLEOTIDE SEQUENCE</scope>
    <source>
        <strain evidence="2">MF-1</strain>
    </source>
</reference>
<dbReference type="AlphaFoldDB" id="A0A9Q3HV62"/>
<dbReference type="Proteomes" id="UP000765509">
    <property type="component" value="Unassembled WGS sequence"/>
</dbReference>
<feature type="region of interest" description="Disordered" evidence="1">
    <location>
        <begin position="227"/>
        <end position="271"/>
    </location>
</feature>
<feature type="region of interest" description="Disordered" evidence="1">
    <location>
        <begin position="184"/>
        <end position="209"/>
    </location>
</feature>
<sequence length="271" mass="29717">MAPLPCSKLTELPESSPFAPPSSVLCGSGIILWLASSGHCDPAQTYYGYKEVEALDPAFEDFLAKGKDCFQNYNPRSSNFYFCFVGKKPCHCTALPTCRVRRYLWSKKDGPFEKDFPVSEDPTPDGTSGYSNFGGRPIYSSSEFPISRLNTEGVVKQIRQTAYSPPDPDAEVSDELDGEEVEVVQNSAGKQSSTSRSNPPAKRFKSQIIPSTPRTFQLILFRIPTSLPPASLGSSTTRHAFGSRSKNIPHPSVQEFPHSHQSTAPTCGQPQ</sequence>
<gene>
    <name evidence="2" type="ORF">O181_057167</name>
</gene>
<accession>A0A9Q3HV62</accession>
<evidence type="ECO:0000256" key="1">
    <source>
        <dbReference type="SAM" id="MobiDB-lite"/>
    </source>
</evidence>